<keyword evidence="2" id="KW-0808">Transferase</keyword>
<dbReference type="EMBL" id="WOCE01000018">
    <property type="protein sequence ID" value="KAE9594392.1"/>
    <property type="molecule type" value="Genomic_DNA"/>
</dbReference>
<evidence type="ECO:0000313" key="2">
    <source>
        <dbReference type="EMBL" id="KAE9594392.1"/>
    </source>
</evidence>
<accession>A0A6A4NYH4</accession>
<organism evidence="2 3">
    <name type="scientific">Lupinus albus</name>
    <name type="common">White lupine</name>
    <name type="synonym">Lupinus termis</name>
    <dbReference type="NCBI Taxonomy" id="3870"/>
    <lineage>
        <taxon>Eukaryota</taxon>
        <taxon>Viridiplantae</taxon>
        <taxon>Streptophyta</taxon>
        <taxon>Embryophyta</taxon>
        <taxon>Tracheophyta</taxon>
        <taxon>Spermatophyta</taxon>
        <taxon>Magnoliopsida</taxon>
        <taxon>eudicotyledons</taxon>
        <taxon>Gunneridae</taxon>
        <taxon>Pentapetalae</taxon>
        <taxon>rosids</taxon>
        <taxon>fabids</taxon>
        <taxon>Fabales</taxon>
        <taxon>Fabaceae</taxon>
        <taxon>Papilionoideae</taxon>
        <taxon>50 kb inversion clade</taxon>
        <taxon>genistoids sensu lato</taxon>
        <taxon>core genistoids</taxon>
        <taxon>Genisteae</taxon>
        <taxon>Lupinus</taxon>
    </lineage>
</organism>
<dbReference type="GO" id="GO:0005737">
    <property type="term" value="C:cytoplasm"/>
    <property type="evidence" value="ECO:0007669"/>
    <property type="project" value="TreeGrafter"/>
</dbReference>
<dbReference type="GO" id="GO:0032957">
    <property type="term" value="P:inositol trisphosphate metabolic process"/>
    <property type="evidence" value="ECO:0007669"/>
    <property type="project" value="InterPro"/>
</dbReference>
<proteinExistence type="predicted"/>
<evidence type="ECO:0000313" key="3">
    <source>
        <dbReference type="Proteomes" id="UP000447434"/>
    </source>
</evidence>
<keyword evidence="3" id="KW-1185">Reference proteome</keyword>
<evidence type="ECO:0000259" key="1">
    <source>
        <dbReference type="Pfam" id="PF17927"/>
    </source>
</evidence>
<dbReference type="PANTHER" id="PTHR14217">
    <property type="entry name" value="INOSITOL-TETRAKISPHOSPHATE 1-KINASE"/>
    <property type="match status" value="1"/>
</dbReference>
<dbReference type="InterPro" id="IPR041429">
    <property type="entry name" value="ITPK1_N"/>
</dbReference>
<dbReference type="GO" id="GO:0047325">
    <property type="term" value="F:inositol-3,4,5,6-tetrakisphosphate 1-kinase activity"/>
    <property type="evidence" value="ECO:0007669"/>
    <property type="project" value="InterPro"/>
</dbReference>
<protein>
    <submittedName>
        <fullName evidence="2">Putative phosphotransferase with an alcohol group as acceptor</fullName>
    </submittedName>
</protein>
<dbReference type="InterPro" id="IPR008656">
    <property type="entry name" value="Inositol_tetrakis-P_1-kinase"/>
</dbReference>
<comment type="caution">
    <text evidence="2">The sequence shown here is derived from an EMBL/GenBank/DDBJ whole genome shotgun (WGS) entry which is preliminary data.</text>
</comment>
<feature type="domain" description="Inositol-tetrakisphosphate 1-kinase N-terminal" evidence="1">
    <location>
        <begin position="20"/>
        <end position="89"/>
    </location>
</feature>
<dbReference type="GO" id="GO:0052725">
    <property type="term" value="F:inositol-1,3,4-trisphosphate 6-kinase activity"/>
    <property type="evidence" value="ECO:0007669"/>
    <property type="project" value="InterPro"/>
</dbReference>
<dbReference type="Pfam" id="PF17927">
    <property type="entry name" value="Ins134_P3_kin_N"/>
    <property type="match status" value="1"/>
</dbReference>
<name>A0A6A4NYH4_LUPAL</name>
<sequence length="124" mass="14333">MKSSRVEDFAKRGAFPLCPTQNGLMFVPLTSKLSFSSQLKDIDIVLHKATDEILSIEENRLTFTHNMQELQRYLEHHKDFCVVDPLSNIYRLLDRVEIQKVLLGLEELNTEGSYLIRGANFFES</sequence>
<dbReference type="Proteomes" id="UP000447434">
    <property type="component" value="Chromosome 18"/>
</dbReference>
<dbReference type="PANTHER" id="PTHR14217:SF1">
    <property type="entry name" value="INOSITOL-TETRAKISPHOSPHATE 1-KINASE"/>
    <property type="match status" value="1"/>
</dbReference>
<dbReference type="GO" id="GO:0052726">
    <property type="term" value="F:inositol-1,3,4-trisphosphate 5-kinase activity"/>
    <property type="evidence" value="ECO:0007669"/>
    <property type="project" value="InterPro"/>
</dbReference>
<dbReference type="AlphaFoldDB" id="A0A6A4NYH4"/>
<dbReference type="OrthoDB" id="1716372at2759"/>
<dbReference type="GO" id="GO:0005524">
    <property type="term" value="F:ATP binding"/>
    <property type="evidence" value="ECO:0007669"/>
    <property type="project" value="InterPro"/>
</dbReference>
<dbReference type="Gene3D" id="3.40.50.11370">
    <property type="match status" value="1"/>
</dbReference>
<dbReference type="GO" id="GO:0000287">
    <property type="term" value="F:magnesium ion binding"/>
    <property type="evidence" value="ECO:0007669"/>
    <property type="project" value="InterPro"/>
</dbReference>
<reference evidence="3" key="1">
    <citation type="journal article" date="2020" name="Nat. Commun.">
        <title>Genome sequence of the cluster root forming white lupin.</title>
        <authorList>
            <person name="Hufnagel B."/>
            <person name="Marques A."/>
            <person name="Soriano A."/>
            <person name="Marques L."/>
            <person name="Divol F."/>
            <person name="Doumas P."/>
            <person name="Sallet E."/>
            <person name="Mancinotti D."/>
            <person name="Carrere S."/>
            <person name="Marande W."/>
            <person name="Arribat S."/>
            <person name="Keller J."/>
            <person name="Huneau C."/>
            <person name="Blein T."/>
            <person name="Aime D."/>
            <person name="Laguerre M."/>
            <person name="Taylor J."/>
            <person name="Schubert V."/>
            <person name="Nelson M."/>
            <person name="Geu-Flores F."/>
            <person name="Crespi M."/>
            <person name="Gallardo-Guerrero K."/>
            <person name="Delaux P.-M."/>
            <person name="Salse J."/>
            <person name="Berges H."/>
            <person name="Guyot R."/>
            <person name="Gouzy J."/>
            <person name="Peret B."/>
        </authorList>
    </citation>
    <scope>NUCLEOTIDE SEQUENCE [LARGE SCALE GENOMIC DNA]</scope>
    <source>
        <strain evidence="3">cv. Amiga</strain>
    </source>
</reference>
<gene>
    <name evidence="2" type="ORF">Lalb_Chr18g0053301</name>
</gene>